<name>A0A3N4ZRC2_9MICO</name>
<keyword evidence="2" id="KW-1185">Reference proteome</keyword>
<accession>A0A3N4ZRC2</accession>
<dbReference type="Proteomes" id="UP000280726">
    <property type="component" value="Unassembled WGS sequence"/>
</dbReference>
<dbReference type="AlphaFoldDB" id="A0A3N4ZRC2"/>
<dbReference type="EMBL" id="RKRA01000001">
    <property type="protein sequence ID" value="RPF28078.1"/>
    <property type="molecule type" value="Genomic_DNA"/>
</dbReference>
<gene>
    <name evidence="1" type="ORF">EDD32_2587</name>
</gene>
<comment type="caution">
    <text evidence="1">The sequence shown here is derived from an EMBL/GenBank/DDBJ whole genome shotgun (WGS) entry which is preliminary data.</text>
</comment>
<organism evidence="1 2">
    <name type="scientific">Georgenia muralis</name>
    <dbReference type="NCBI Taxonomy" id="154117"/>
    <lineage>
        <taxon>Bacteria</taxon>
        <taxon>Bacillati</taxon>
        <taxon>Actinomycetota</taxon>
        <taxon>Actinomycetes</taxon>
        <taxon>Micrococcales</taxon>
        <taxon>Bogoriellaceae</taxon>
        <taxon>Georgenia</taxon>
    </lineage>
</organism>
<dbReference type="Pfam" id="PF19690">
    <property type="entry name" value="DUF6191"/>
    <property type="match status" value="1"/>
</dbReference>
<evidence type="ECO:0000313" key="2">
    <source>
        <dbReference type="Proteomes" id="UP000280726"/>
    </source>
</evidence>
<sequence length="76" mass="7804">MIVEPGLRHLLEERERRRHEVQIPGSAAPPFGIDLDAGVAYIDVPPADSAAAVTDAADAVTDAADDGARPGAATDA</sequence>
<protein>
    <submittedName>
        <fullName evidence="1">Uncharacterized protein</fullName>
    </submittedName>
</protein>
<evidence type="ECO:0000313" key="1">
    <source>
        <dbReference type="EMBL" id="RPF28078.1"/>
    </source>
</evidence>
<proteinExistence type="predicted"/>
<dbReference type="InterPro" id="IPR045684">
    <property type="entry name" value="DUF6191"/>
</dbReference>
<reference evidence="1 2" key="1">
    <citation type="submission" date="2018-11" db="EMBL/GenBank/DDBJ databases">
        <title>Sequencing the genomes of 1000 actinobacteria strains.</title>
        <authorList>
            <person name="Klenk H.-P."/>
        </authorList>
    </citation>
    <scope>NUCLEOTIDE SEQUENCE [LARGE SCALE GENOMIC DNA]</scope>
    <source>
        <strain evidence="1 2">DSM 14418</strain>
    </source>
</reference>